<accession>A0A939QHU8</accession>
<evidence type="ECO:0000256" key="8">
    <source>
        <dbReference type="ARBA" id="ARBA00022840"/>
    </source>
</evidence>
<dbReference type="InterPro" id="IPR014016">
    <property type="entry name" value="UvrD-like_ATP-bd"/>
</dbReference>
<evidence type="ECO:0000259" key="17">
    <source>
        <dbReference type="PROSITE" id="PS51217"/>
    </source>
</evidence>
<evidence type="ECO:0000256" key="4">
    <source>
        <dbReference type="ARBA" id="ARBA00022763"/>
    </source>
</evidence>
<dbReference type="PROSITE" id="PS51198">
    <property type="entry name" value="UVRD_HELICASE_ATP_BIND"/>
    <property type="match status" value="1"/>
</dbReference>
<comment type="catalytic activity">
    <reaction evidence="14">
        <text>ATP + H2O = ADP + phosphate + H(+)</text>
        <dbReference type="Rhea" id="RHEA:13065"/>
        <dbReference type="ChEBI" id="CHEBI:15377"/>
        <dbReference type="ChEBI" id="CHEBI:15378"/>
        <dbReference type="ChEBI" id="CHEBI:30616"/>
        <dbReference type="ChEBI" id="CHEBI:43474"/>
        <dbReference type="ChEBI" id="CHEBI:456216"/>
        <dbReference type="EC" id="5.6.2.4"/>
    </reaction>
</comment>
<dbReference type="InterPro" id="IPR038726">
    <property type="entry name" value="PDDEXK_AddAB-type"/>
</dbReference>
<evidence type="ECO:0000313" key="18">
    <source>
        <dbReference type="EMBL" id="MBO3662330.1"/>
    </source>
</evidence>
<evidence type="ECO:0000256" key="15">
    <source>
        <dbReference type="PROSITE-ProRule" id="PRU00560"/>
    </source>
</evidence>
<sequence>MTLQIDDISTAPAWPGGHGISATDIAAALGLPTPTPEQQRVIEAPPSPALVVAGAGSGKTETMAGRVVWLVANEHVRRDEILGLTFTRKAAGELAERIGARLALIDEYGRRGLLPHLHALVAEGALARIDAAATPAQRETVRREVLDALAAARATGWDPASPRTVDDLMIRPRVATYNAFADAIVREHAARIGRDPDAAMLSQSASWLIARHVVLRAQIPGLEEVERALNGVVDAVQSLAAEVLDHRIDLTELERVAVEQAAQFAPYREKEAVDKAAANLLAMPILVQLVREYIAEKQRRGVLDFADQVNGAFDIVEHAPQVRADLREQYRVVLLDEYQDTSVIQTQFLAELFGDSAAMAVGDPHQSIYGWRGASADNLYAFDRAFARETPASHFSLMTSWRNDARILATANRVLRPLQGRGSFRVPELEPRPGADEGRVSSRFELTVDDEAASVAEWFETVRSAHQGSRPHTGAILFRSKKHMQTFATALGARGIPHRILGLGGLLSTPEVTDVVSMLRVLHDPTAGSALIRLLVGPRFGVGVADMAALYDLATELARRDGGLTPLADELKARLRSSAGVDEAVSIVDAVDFIRTTRDDYRLLAGISPEGRHRLRRAGELLERLRRAVAQPIPELIRLIELELRLDIELAANETRGPARVASTQLRAFVDEVRGFLSADERGTIGSLLAWLDKAESTDELMPRTEPPEPGVVQLLTIHGSKGLEWDAVAVVRLVDDELPSRVSDTSGWFGFGVAPFSLRGDASALPRFVWDPAGAMADAGPDPAKQHKAALDSLAAGKTKAYPDGGALVRFKDAYRDYQQEEERRLAYVAITRARSDLLLTGAHWAGQKSPRKPSPYLLDAIAELGLDEIGEVDKDVNPYEGTALTREWPLDPLGHRRGRVADAAALVSRTPPAAPTLQAARLLAEREERGRGQALAAPTRIPASRFKDYVADFAGTVSQIDRPLPERPYTQTRIGTLFHQWVEQRSGISGPGSSTDDALWESDEELWGEADLAPETEVSAEDEATLEGLREIFLRSEWATLQPIEVETEIDFTMPAADGAPAHIVICKLDAVYERDGRIEIVDWKTGKAPRTAAEREQRLLQLALYRIAYHRRHGVPVEDIDVALYYVADDLVIRDDRIYSEEELVQRWNAARAASSA</sequence>
<dbReference type="CDD" id="cd17932">
    <property type="entry name" value="DEXQc_UvrD"/>
    <property type="match status" value="1"/>
</dbReference>
<dbReference type="InterPro" id="IPR013986">
    <property type="entry name" value="DExx_box_DNA_helicase_dom_sf"/>
</dbReference>
<comment type="catalytic activity">
    <reaction evidence="12">
        <text>Couples ATP hydrolysis with the unwinding of duplex DNA by translocating in the 3'-5' direction.</text>
        <dbReference type="EC" id="5.6.2.4"/>
    </reaction>
</comment>
<dbReference type="GO" id="GO:0043138">
    <property type="term" value="F:3'-5' DNA helicase activity"/>
    <property type="evidence" value="ECO:0007669"/>
    <property type="project" value="UniProtKB-EC"/>
</dbReference>
<evidence type="ECO:0000256" key="5">
    <source>
        <dbReference type="ARBA" id="ARBA00022801"/>
    </source>
</evidence>
<comment type="caution">
    <text evidence="18">The sequence shown here is derived from an EMBL/GenBank/DDBJ whole genome shotgun (WGS) entry which is preliminary data.</text>
</comment>
<dbReference type="RefSeq" id="WP_208500017.1">
    <property type="nucleotide sequence ID" value="NZ_JAGFOA010000001.1"/>
</dbReference>
<protein>
    <recommendedName>
        <fullName evidence="13">DNA 3'-5' helicase</fullName>
        <ecNumber evidence="13">5.6.2.4</ecNumber>
    </recommendedName>
</protein>
<keyword evidence="10" id="KW-0234">DNA repair</keyword>
<dbReference type="Pfam" id="PF00580">
    <property type="entry name" value="UvrD-helicase"/>
    <property type="match status" value="1"/>
</dbReference>
<dbReference type="InterPro" id="IPR011335">
    <property type="entry name" value="Restrct_endonuc-II-like"/>
</dbReference>
<keyword evidence="4" id="KW-0227">DNA damage</keyword>
<name>A0A939QHU8_9MICO</name>
<comment type="similarity">
    <text evidence="1">Belongs to the helicase family. UvrD subfamily.</text>
</comment>
<evidence type="ECO:0000256" key="13">
    <source>
        <dbReference type="ARBA" id="ARBA00034808"/>
    </source>
</evidence>
<evidence type="ECO:0000259" key="16">
    <source>
        <dbReference type="PROSITE" id="PS51198"/>
    </source>
</evidence>
<dbReference type="EC" id="5.6.2.4" evidence="13"/>
<keyword evidence="9" id="KW-0238">DNA-binding</keyword>
<feature type="domain" description="UvrD-like helicase ATP-binding" evidence="16">
    <location>
        <begin position="32"/>
        <end position="404"/>
    </location>
</feature>
<dbReference type="GO" id="GO:0033202">
    <property type="term" value="C:DNA helicase complex"/>
    <property type="evidence" value="ECO:0007669"/>
    <property type="project" value="TreeGrafter"/>
</dbReference>
<dbReference type="Pfam" id="PF13361">
    <property type="entry name" value="UvrD_C"/>
    <property type="match status" value="2"/>
</dbReference>
<evidence type="ECO:0000313" key="20">
    <source>
        <dbReference type="Proteomes" id="UP000680132"/>
    </source>
</evidence>
<dbReference type="GO" id="GO:0004527">
    <property type="term" value="F:exonuclease activity"/>
    <property type="evidence" value="ECO:0007669"/>
    <property type="project" value="UniProtKB-KW"/>
</dbReference>
<dbReference type="SUPFAM" id="SSF52540">
    <property type="entry name" value="P-loop containing nucleoside triphosphate hydrolases"/>
    <property type="match status" value="1"/>
</dbReference>
<dbReference type="Gene3D" id="1.10.486.10">
    <property type="entry name" value="PCRA, domain 4"/>
    <property type="match status" value="1"/>
</dbReference>
<keyword evidence="7" id="KW-0269">Exonuclease</keyword>
<keyword evidence="20" id="KW-1185">Reference proteome</keyword>
<dbReference type="AlphaFoldDB" id="A0A939QHU8"/>
<reference evidence="18" key="1">
    <citation type="submission" date="2021-03" db="EMBL/GenBank/DDBJ databases">
        <title>Microbacterium sp. nov., a novel actinobacterium isolated from cow dung.</title>
        <authorList>
            <person name="Zhang L."/>
        </authorList>
    </citation>
    <scope>NUCLEOTIDE SEQUENCE</scope>
    <source>
        <strain evidence="18">NEAU-LLB</strain>
    </source>
</reference>
<dbReference type="Pfam" id="PF12705">
    <property type="entry name" value="PDDEXK_1"/>
    <property type="match status" value="1"/>
</dbReference>
<dbReference type="EMBL" id="JAGFOA010000005">
    <property type="protein sequence ID" value="MBO3664322.1"/>
    <property type="molecule type" value="Genomic_DNA"/>
</dbReference>
<dbReference type="EMBL" id="JAGFOA010000001">
    <property type="protein sequence ID" value="MBO3662330.1"/>
    <property type="molecule type" value="Genomic_DNA"/>
</dbReference>
<evidence type="ECO:0000256" key="3">
    <source>
        <dbReference type="ARBA" id="ARBA00022741"/>
    </source>
</evidence>
<evidence type="ECO:0000256" key="11">
    <source>
        <dbReference type="ARBA" id="ARBA00023235"/>
    </source>
</evidence>
<dbReference type="PANTHER" id="PTHR11070:SF55">
    <property type="entry name" value="DNA 3'-5' HELICASE"/>
    <property type="match status" value="1"/>
</dbReference>
<evidence type="ECO:0000256" key="9">
    <source>
        <dbReference type="ARBA" id="ARBA00023125"/>
    </source>
</evidence>
<evidence type="ECO:0000256" key="7">
    <source>
        <dbReference type="ARBA" id="ARBA00022839"/>
    </source>
</evidence>
<dbReference type="Gene3D" id="1.10.10.160">
    <property type="match status" value="1"/>
</dbReference>
<keyword evidence="2" id="KW-0540">Nuclease</keyword>
<keyword evidence="11" id="KW-0413">Isomerase</keyword>
<gene>
    <name evidence="18" type="ORF">J5V96_02255</name>
    <name evidence="19" type="ORF">J5V96_12500</name>
</gene>
<dbReference type="InterPro" id="IPR014017">
    <property type="entry name" value="DNA_helicase_UvrD-like_C"/>
</dbReference>
<dbReference type="GO" id="GO:0005524">
    <property type="term" value="F:ATP binding"/>
    <property type="evidence" value="ECO:0007669"/>
    <property type="project" value="UniProtKB-UniRule"/>
</dbReference>
<keyword evidence="8 15" id="KW-0067">ATP-binding</keyword>
<evidence type="ECO:0000256" key="1">
    <source>
        <dbReference type="ARBA" id="ARBA00009922"/>
    </source>
</evidence>
<evidence type="ECO:0000256" key="12">
    <source>
        <dbReference type="ARBA" id="ARBA00034617"/>
    </source>
</evidence>
<proteinExistence type="inferred from homology"/>
<dbReference type="SUPFAM" id="SSF52980">
    <property type="entry name" value="Restriction endonuclease-like"/>
    <property type="match status" value="1"/>
</dbReference>
<dbReference type="PROSITE" id="PS51217">
    <property type="entry name" value="UVRD_HELICASE_CTER"/>
    <property type="match status" value="1"/>
</dbReference>
<feature type="binding site" evidence="15">
    <location>
        <begin position="53"/>
        <end position="60"/>
    </location>
    <ligand>
        <name>ATP</name>
        <dbReference type="ChEBI" id="CHEBI:30616"/>
    </ligand>
</feature>
<keyword evidence="3 15" id="KW-0547">Nucleotide-binding</keyword>
<dbReference type="InterPro" id="IPR000212">
    <property type="entry name" value="DNA_helicase_UvrD/REP"/>
</dbReference>
<dbReference type="InterPro" id="IPR011604">
    <property type="entry name" value="PDDEXK-like_dom_sf"/>
</dbReference>
<evidence type="ECO:0000256" key="10">
    <source>
        <dbReference type="ARBA" id="ARBA00023204"/>
    </source>
</evidence>
<dbReference type="GO" id="GO:0000725">
    <property type="term" value="P:recombinational repair"/>
    <property type="evidence" value="ECO:0007669"/>
    <property type="project" value="TreeGrafter"/>
</dbReference>
<dbReference type="PANTHER" id="PTHR11070">
    <property type="entry name" value="UVRD / RECB / PCRA DNA HELICASE FAMILY MEMBER"/>
    <property type="match status" value="1"/>
</dbReference>
<evidence type="ECO:0000256" key="2">
    <source>
        <dbReference type="ARBA" id="ARBA00022722"/>
    </source>
</evidence>
<dbReference type="InterPro" id="IPR027417">
    <property type="entry name" value="P-loop_NTPase"/>
</dbReference>
<dbReference type="GO" id="GO:0003677">
    <property type="term" value="F:DNA binding"/>
    <property type="evidence" value="ECO:0007669"/>
    <property type="project" value="UniProtKB-KW"/>
</dbReference>
<organism evidence="18 20">
    <name type="scientific">Microbacterium stercoris</name>
    <dbReference type="NCBI Taxonomy" id="2820289"/>
    <lineage>
        <taxon>Bacteria</taxon>
        <taxon>Bacillati</taxon>
        <taxon>Actinomycetota</taxon>
        <taxon>Actinomycetes</taxon>
        <taxon>Micrococcales</taxon>
        <taxon>Microbacteriaceae</taxon>
        <taxon>Microbacterium</taxon>
    </lineage>
</organism>
<evidence type="ECO:0000256" key="6">
    <source>
        <dbReference type="ARBA" id="ARBA00022806"/>
    </source>
</evidence>
<feature type="domain" description="UvrD-like helicase C-terminal" evidence="17">
    <location>
        <begin position="405"/>
        <end position="723"/>
    </location>
</feature>
<keyword evidence="6 15" id="KW-0347">Helicase</keyword>
<dbReference type="Gene3D" id="3.40.50.300">
    <property type="entry name" value="P-loop containing nucleotide triphosphate hydrolases"/>
    <property type="match status" value="4"/>
</dbReference>
<dbReference type="Gene3D" id="3.90.320.10">
    <property type="match status" value="1"/>
</dbReference>
<evidence type="ECO:0000256" key="14">
    <source>
        <dbReference type="ARBA" id="ARBA00048988"/>
    </source>
</evidence>
<evidence type="ECO:0000313" key="19">
    <source>
        <dbReference type="EMBL" id="MBO3664322.1"/>
    </source>
</evidence>
<dbReference type="Proteomes" id="UP000680132">
    <property type="component" value="Unassembled WGS sequence"/>
</dbReference>
<keyword evidence="5 15" id="KW-0378">Hydrolase</keyword>
<dbReference type="GO" id="GO:0005829">
    <property type="term" value="C:cytosol"/>
    <property type="evidence" value="ECO:0007669"/>
    <property type="project" value="TreeGrafter"/>
</dbReference>